<sequence length="350" mass="39576">MNLRLNVALLRKKVPNLTVAAKEVGLRPATVSNLCTGKIPLEKAEVQTLVKLASLVNCLLDDLVLSDDKLNLVETGIKAIDFFAPLKKGSVIGLLARKEMGQLILVAEVFLRLKKQGFKTMLLHSSDNVPGLMEVHNESEMLASSKESAVELIDENLVDEDLIILMDRAHVLAGDLTYIKEHDTAKNLKSLTVVLVDLRGEAVDEDLPFGPLDMIWSFDMELVAKKYYPAIHPLFSFSDESLNESKDLSVQKQVQKYIRRYREMRILYSQKGFEFLPKEEESNFKKGERLEAFFTQPFYIAELYTKKEGETVPHSTAMKDIKEILAGRWNHLPLSHFTNRGSLEGDKQQA</sequence>
<evidence type="ECO:0000256" key="3">
    <source>
        <dbReference type="ARBA" id="ARBA00022448"/>
    </source>
</evidence>
<proteinExistence type="inferred from homology"/>
<keyword evidence="6" id="KW-1278">Translocase</keyword>
<evidence type="ECO:0000256" key="10">
    <source>
        <dbReference type="ARBA" id="ARBA00023310"/>
    </source>
</evidence>
<dbReference type="PANTHER" id="PTHR15184">
    <property type="entry name" value="ATP SYNTHASE"/>
    <property type="match status" value="1"/>
</dbReference>
<evidence type="ECO:0000313" key="11">
    <source>
        <dbReference type="EMBL" id="TES48365.1"/>
    </source>
</evidence>
<evidence type="ECO:0000256" key="8">
    <source>
        <dbReference type="ARBA" id="ARBA00023136"/>
    </source>
</evidence>
<dbReference type="AlphaFoldDB" id="A0A4Y7WJS3"/>
<accession>A0A4Y7WJS3</accession>
<evidence type="ECO:0000256" key="9">
    <source>
        <dbReference type="ARBA" id="ARBA00023196"/>
    </source>
</evidence>
<comment type="subcellular location">
    <subcellularLocation>
        <location evidence="1">Membrane</location>
    </subcellularLocation>
</comment>
<name>A0A4Y7WJS3_9BACI</name>
<evidence type="ECO:0000256" key="5">
    <source>
        <dbReference type="ARBA" id="ARBA00022840"/>
    </source>
</evidence>
<dbReference type="GO" id="GO:0045259">
    <property type="term" value="C:proton-transporting ATP synthase complex"/>
    <property type="evidence" value="ECO:0007669"/>
    <property type="project" value="UniProtKB-KW"/>
</dbReference>
<keyword evidence="3" id="KW-0813">Transport</keyword>
<dbReference type="Proteomes" id="UP000298210">
    <property type="component" value="Unassembled WGS sequence"/>
</dbReference>
<evidence type="ECO:0000256" key="2">
    <source>
        <dbReference type="ARBA" id="ARBA00008936"/>
    </source>
</evidence>
<evidence type="ECO:0000256" key="1">
    <source>
        <dbReference type="ARBA" id="ARBA00004370"/>
    </source>
</evidence>
<dbReference type="InterPro" id="IPR050053">
    <property type="entry name" value="ATPase_alpha/beta_chains"/>
</dbReference>
<organism evidence="11 12">
    <name type="scientific">Shouchella lehensis</name>
    <dbReference type="NCBI Taxonomy" id="300825"/>
    <lineage>
        <taxon>Bacteria</taxon>
        <taxon>Bacillati</taxon>
        <taxon>Bacillota</taxon>
        <taxon>Bacilli</taxon>
        <taxon>Bacillales</taxon>
        <taxon>Bacillaceae</taxon>
        <taxon>Shouchella</taxon>
    </lineage>
</organism>
<dbReference type="SUPFAM" id="SSF52540">
    <property type="entry name" value="P-loop containing nucleoside triphosphate hydrolases"/>
    <property type="match status" value="1"/>
</dbReference>
<keyword evidence="9" id="KW-0139">CF(1)</keyword>
<evidence type="ECO:0000256" key="4">
    <source>
        <dbReference type="ARBA" id="ARBA00022741"/>
    </source>
</evidence>
<keyword evidence="5" id="KW-0067">ATP-binding</keyword>
<dbReference type="InterPro" id="IPR027417">
    <property type="entry name" value="P-loop_NTPase"/>
</dbReference>
<gene>
    <name evidence="11" type="ORF">E2L03_14710</name>
</gene>
<keyword evidence="10" id="KW-0066">ATP synthesis</keyword>
<dbReference type="Gene3D" id="3.40.50.300">
    <property type="entry name" value="P-loop containing nucleotide triphosphate hydrolases"/>
    <property type="match status" value="1"/>
</dbReference>
<dbReference type="GO" id="GO:0005524">
    <property type="term" value="F:ATP binding"/>
    <property type="evidence" value="ECO:0007669"/>
    <property type="project" value="UniProtKB-KW"/>
</dbReference>
<dbReference type="EMBL" id="SNUX01000003">
    <property type="protein sequence ID" value="TES48365.1"/>
    <property type="molecule type" value="Genomic_DNA"/>
</dbReference>
<keyword evidence="8" id="KW-0472">Membrane</keyword>
<dbReference type="InterPro" id="IPR024034">
    <property type="entry name" value="ATPase_F1/V1_b/a_C"/>
</dbReference>
<evidence type="ECO:0000256" key="7">
    <source>
        <dbReference type="ARBA" id="ARBA00023065"/>
    </source>
</evidence>
<protein>
    <submittedName>
        <fullName evidence="11">Uncharacterized protein</fullName>
    </submittedName>
</protein>
<evidence type="ECO:0000313" key="12">
    <source>
        <dbReference type="Proteomes" id="UP000298210"/>
    </source>
</evidence>
<comment type="similarity">
    <text evidence="2">Belongs to the ATPase alpha/beta chains family.</text>
</comment>
<comment type="caution">
    <text evidence="11">The sequence shown here is derived from an EMBL/GenBank/DDBJ whole genome shotgun (WGS) entry which is preliminary data.</text>
</comment>
<keyword evidence="7" id="KW-0406">Ion transport</keyword>
<dbReference type="GO" id="GO:0046933">
    <property type="term" value="F:proton-transporting ATP synthase activity, rotational mechanism"/>
    <property type="evidence" value="ECO:0007669"/>
    <property type="project" value="TreeGrafter"/>
</dbReference>
<evidence type="ECO:0000256" key="6">
    <source>
        <dbReference type="ARBA" id="ARBA00022967"/>
    </source>
</evidence>
<dbReference type="SUPFAM" id="SSF47917">
    <property type="entry name" value="C-terminal domain of alpha and beta subunits of F1 ATP synthase"/>
    <property type="match status" value="1"/>
</dbReference>
<dbReference type="Gene3D" id="1.10.1140.10">
    <property type="entry name" value="Bovine Mitochondrial F1-atpase, Atp Synthase Beta Chain, Chain D, domain 3"/>
    <property type="match status" value="1"/>
</dbReference>
<dbReference type="PANTHER" id="PTHR15184:SF71">
    <property type="entry name" value="ATP SYNTHASE SUBUNIT BETA, MITOCHONDRIAL"/>
    <property type="match status" value="1"/>
</dbReference>
<keyword evidence="4" id="KW-0547">Nucleotide-binding</keyword>
<reference evidence="11 12" key="1">
    <citation type="submission" date="2019-03" db="EMBL/GenBank/DDBJ databases">
        <authorList>
            <person name="Liu G."/>
        </authorList>
    </citation>
    <scope>NUCLEOTIDE SEQUENCE [LARGE SCALE GENOMIC DNA]</scope>
    <source>
        <strain evidence="11 12">DSM 19099</strain>
    </source>
</reference>
<dbReference type="RefSeq" id="WP_134259491.1">
    <property type="nucleotide sequence ID" value="NZ_LDIM01000014.1"/>
</dbReference>